<evidence type="ECO:0000313" key="7">
    <source>
        <dbReference type="EMBL" id="KAK3090741.1"/>
    </source>
</evidence>
<dbReference type="PROSITE" id="PS50188">
    <property type="entry name" value="B302_SPRY"/>
    <property type="match status" value="1"/>
</dbReference>
<dbReference type="InterPro" id="IPR013320">
    <property type="entry name" value="ConA-like_dom_sf"/>
</dbReference>
<dbReference type="PROSITE" id="PS01359">
    <property type="entry name" value="ZF_PHD_1"/>
    <property type="match status" value="1"/>
</dbReference>
<evidence type="ECO:0000313" key="8">
    <source>
        <dbReference type="Proteomes" id="UP001186944"/>
    </source>
</evidence>
<dbReference type="InterPro" id="IPR001870">
    <property type="entry name" value="B30.2/SPRY"/>
</dbReference>
<dbReference type="InterPro" id="IPR011011">
    <property type="entry name" value="Znf_FYVE_PHD"/>
</dbReference>
<dbReference type="Gene3D" id="3.90.980.20">
    <property type="match status" value="1"/>
</dbReference>
<sequence>MESDVAMDSAAEEGSDAPQTCYCGKGRTLGSVEFHCSLCFKWFHQECITCYVGSVIPFVTHYQYTCRNCNQTGLENYTRKQGSFIQMCYTAICNLQWQASLRGEERTLFSRDREIIPFIEKQWDHMTTTTRRTKSSWHTTVSRTLGKESDLFSYSEETLGDPHFGLTDTDLYKAGPHCKALVQGIISQSGSKAGTVTDSGKSRGYKRKAPDAVLAPGVKQKRGDLGPSTKLAPHGYPLEHPFNKDGYRYILAESDPHAPNRQAFDESLDWAGKPIPGYLYRTYLGTEVLLALNDRAPQLKISDDRLSVTGEKGYSMVRATHGVRRGAWYFEVTVDEMPDQSATRIGWTQSLGNLQAPCGYDKFSYSWRSRKGTKFHQSRGKHYCDGGYKEGDVLGFFLHLPQPGNLGKLLPETYKDRPLVKFKSHLYYEEKDNVSEAEKTLRPSKGSQMIMYKNGKSQGVAYDDLFEGIYYPAISLYKNAKVTINFGPEFKHQPEGLMDFRAMSEAAPQTMVEYALADVIYHIDNEGKLPEF</sequence>
<dbReference type="GO" id="GO:0000976">
    <property type="term" value="F:transcription cis-regulatory region binding"/>
    <property type="evidence" value="ECO:0007669"/>
    <property type="project" value="TreeGrafter"/>
</dbReference>
<keyword evidence="4" id="KW-0862">Zinc</keyword>
<dbReference type="Pfam" id="PF21198">
    <property type="entry name" value="ASH2L-like_WH"/>
    <property type="match status" value="1"/>
</dbReference>
<dbReference type="Proteomes" id="UP001186944">
    <property type="component" value="Unassembled WGS sequence"/>
</dbReference>
<name>A0AA88XYZ3_PINIB</name>
<dbReference type="InterPro" id="IPR053835">
    <property type="entry name" value="ASH2L-like_WH"/>
</dbReference>
<dbReference type="GO" id="GO:0008270">
    <property type="term" value="F:zinc ion binding"/>
    <property type="evidence" value="ECO:0007669"/>
    <property type="project" value="UniProtKB-KW"/>
</dbReference>
<evidence type="ECO:0000256" key="3">
    <source>
        <dbReference type="ARBA" id="ARBA00022771"/>
    </source>
</evidence>
<dbReference type="SMART" id="SM00449">
    <property type="entry name" value="SPRY"/>
    <property type="match status" value="1"/>
</dbReference>
<dbReference type="InterPro" id="IPR049455">
    <property type="entry name" value="ASH2-like_PHD"/>
</dbReference>
<comment type="subcellular location">
    <subcellularLocation>
        <location evidence="1">Nucleus</location>
    </subcellularLocation>
</comment>
<comment type="caution">
    <text evidence="7">The sequence shown here is derived from an EMBL/GenBank/DDBJ whole genome shotgun (WGS) entry which is preliminary data.</text>
</comment>
<protein>
    <recommendedName>
        <fullName evidence="6">B30.2/SPRY domain-containing protein</fullName>
    </recommendedName>
</protein>
<keyword evidence="5" id="KW-0539">Nucleus</keyword>
<dbReference type="GO" id="GO:0048188">
    <property type="term" value="C:Set1C/COMPASS complex"/>
    <property type="evidence" value="ECO:0007669"/>
    <property type="project" value="InterPro"/>
</dbReference>
<gene>
    <name evidence="7" type="ORF">FSP39_014239</name>
</gene>
<evidence type="ECO:0000256" key="1">
    <source>
        <dbReference type="ARBA" id="ARBA00004123"/>
    </source>
</evidence>
<evidence type="ECO:0000256" key="5">
    <source>
        <dbReference type="ARBA" id="ARBA00023242"/>
    </source>
</evidence>
<dbReference type="CDD" id="cd15583">
    <property type="entry name" value="PHD_ash2p_like"/>
    <property type="match status" value="1"/>
</dbReference>
<reference evidence="7" key="1">
    <citation type="submission" date="2019-08" db="EMBL/GenBank/DDBJ databases">
        <title>The improved chromosome-level genome for the pearl oyster Pinctada fucata martensii using PacBio sequencing and Hi-C.</title>
        <authorList>
            <person name="Zheng Z."/>
        </authorList>
    </citation>
    <scope>NUCLEOTIDE SEQUENCE</scope>
    <source>
        <strain evidence="7">ZZ-2019</strain>
        <tissue evidence="7">Adductor muscle</tissue>
    </source>
</reference>
<feature type="domain" description="B30.2/SPRY" evidence="6">
    <location>
        <begin position="268"/>
        <end position="491"/>
    </location>
</feature>
<dbReference type="EMBL" id="VSWD01000010">
    <property type="protein sequence ID" value="KAK3090741.1"/>
    <property type="molecule type" value="Genomic_DNA"/>
</dbReference>
<dbReference type="PANTHER" id="PTHR10598:SF0">
    <property type="entry name" value="SET1_ASH2 HISTONE METHYLTRANSFERASE COMPLEX SUBUNIT ASH2"/>
    <property type="match status" value="1"/>
</dbReference>
<evidence type="ECO:0000256" key="2">
    <source>
        <dbReference type="ARBA" id="ARBA00022723"/>
    </source>
</evidence>
<dbReference type="InterPro" id="IPR003877">
    <property type="entry name" value="SPRY_dom"/>
</dbReference>
<dbReference type="Pfam" id="PF00622">
    <property type="entry name" value="SPRY"/>
    <property type="match status" value="1"/>
</dbReference>
<evidence type="ECO:0000259" key="6">
    <source>
        <dbReference type="PROSITE" id="PS50188"/>
    </source>
</evidence>
<keyword evidence="8" id="KW-1185">Reference proteome</keyword>
<dbReference type="SUPFAM" id="SSF49899">
    <property type="entry name" value="Concanavalin A-like lectins/glucanases"/>
    <property type="match status" value="1"/>
</dbReference>
<organism evidence="7 8">
    <name type="scientific">Pinctada imbricata</name>
    <name type="common">Atlantic pearl-oyster</name>
    <name type="synonym">Pinctada martensii</name>
    <dbReference type="NCBI Taxonomy" id="66713"/>
    <lineage>
        <taxon>Eukaryota</taxon>
        <taxon>Metazoa</taxon>
        <taxon>Spiralia</taxon>
        <taxon>Lophotrochozoa</taxon>
        <taxon>Mollusca</taxon>
        <taxon>Bivalvia</taxon>
        <taxon>Autobranchia</taxon>
        <taxon>Pteriomorphia</taxon>
        <taxon>Pterioida</taxon>
        <taxon>Pterioidea</taxon>
        <taxon>Pteriidae</taxon>
        <taxon>Pinctada</taxon>
    </lineage>
</organism>
<keyword evidence="3" id="KW-0863">Zinc-finger</keyword>
<proteinExistence type="predicted"/>
<dbReference type="Pfam" id="PF21257">
    <property type="entry name" value="PHD_ash2p_like"/>
    <property type="match status" value="1"/>
</dbReference>
<dbReference type="InterPro" id="IPR019786">
    <property type="entry name" value="Zinc_finger_PHD-type_CS"/>
</dbReference>
<dbReference type="CDD" id="cd12872">
    <property type="entry name" value="SPRY_Ash2"/>
    <property type="match status" value="1"/>
</dbReference>
<evidence type="ECO:0000256" key="4">
    <source>
        <dbReference type="ARBA" id="ARBA00022833"/>
    </source>
</evidence>
<dbReference type="InterPro" id="IPR037353">
    <property type="entry name" value="ASH2"/>
</dbReference>
<keyword evidence="2" id="KW-0479">Metal-binding</keyword>
<dbReference type="PANTHER" id="PTHR10598">
    <property type="entry name" value="SET1/ASH2 HISTONE METHYLTRANSFERASE COMPLEX SUBUNIT ASH2"/>
    <property type="match status" value="1"/>
</dbReference>
<dbReference type="Gene3D" id="2.60.120.920">
    <property type="match status" value="1"/>
</dbReference>
<dbReference type="SUPFAM" id="SSF57903">
    <property type="entry name" value="FYVE/PHD zinc finger"/>
    <property type="match status" value="1"/>
</dbReference>
<accession>A0AA88XYZ3</accession>
<dbReference type="InterPro" id="IPR043136">
    <property type="entry name" value="B30.2/SPRY_sf"/>
</dbReference>
<dbReference type="AlphaFoldDB" id="A0AA88XYZ3"/>